<dbReference type="PANTHER" id="PTHR13344">
    <property type="entry name" value="NADH-UBIQUINONE OXIDOREDUCTASE"/>
    <property type="match status" value="1"/>
</dbReference>
<keyword evidence="11" id="KW-0830">Ubiquinone</keyword>
<name>A0A2A3EJE9_APICC</name>
<organism evidence="11 12">
    <name type="scientific">Apis cerana cerana</name>
    <name type="common">Oriental honeybee</name>
    <dbReference type="NCBI Taxonomy" id="94128"/>
    <lineage>
        <taxon>Eukaryota</taxon>
        <taxon>Metazoa</taxon>
        <taxon>Ecdysozoa</taxon>
        <taxon>Arthropoda</taxon>
        <taxon>Hexapoda</taxon>
        <taxon>Insecta</taxon>
        <taxon>Pterygota</taxon>
        <taxon>Neoptera</taxon>
        <taxon>Endopterygota</taxon>
        <taxon>Hymenoptera</taxon>
        <taxon>Apocrita</taxon>
        <taxon>Aculeata</taxon>
        <taxon>Apoidea</taxon>
        <taxon>Anthophila</taxon>
        <taxon>Apidae</taxon>
        <taxon>Apis</taxon>
    </lineage>
</organism>
<dbReference type="Proteomes" id="UP000242457">
    <property type="component" value="Unassembled WGS sequence"/>
</dbReference>
<evidence type="ECO:0000313" key="12">
    <source>
        <dbReference type="Proteomes" id="UP000242457"/>
    </source>
</evidence>
<dbReference type="STRING" id="94128.A0A2A3EJE9"/>
<keyword evidence="6" id="KW-0677">Repeat</keyword>
<dbReference type="InterPro" id="IPR016680">
    <property type="entry name" value="NDUFA8"/>
</dbReference>
<sequence>MVVTKNFQLPSDEELNTQEINISWPYIHAAAVFLGKRCEWFNNEFMLCRYELKDPRKCLKEGKDVTKCALEGLQDIKKHCQNEFEAHKHLQQGAMINNYSSFIMISCRKTRKIFDDCMKKNLNLERPSFGYFCEAKVHDSPRPKPSKEKTEYPDKVPEPVAPPYPPSKYQGRQGFNI</sequence>
<evidence type="ECO:0000256" key="8">
    <source>
        <dbReference type="ARBA" id="ARBA00023128"/>
    </source>
</evidence>
<evidence type="ECO:0000256" key="5">
    <source>
        <dbReference type="ARBA" id="ARBA00022660"/>
    </source>
</evidence>
<keyword evidence="12" id="KW-1185">Reference proteome</keyword>
<evidence type="ECO:0000256" key="4">
    <source>
        <dbReference type="ARBA" id="ARBA00022448"/>
    </source>
</evidence>
<dbReference type="EMBL" id="KZ288226">
    <property type="protein sequence ID" value="PBC31895.1"/>
    <property type="molecule type" value="Genomic_DNA"/>
</dbReference>
<gene>
    <name evidence="11" type="ORF">APICC_05651</name>
</gene>
<evidence type="ECO:0000256" key="1">
    <source>
        <dbReference type="ARBA" id="ARBA00003195"/>
    </source>
</evidence>
<keyword evidence="7" id="KW-0249">Electron transport</keyword>
<comment type="subcellular location">
    <subcellularLocation>
        <location evidence="2">Mitochondrion</location>
    </subcellularLocation>
</comment>
<keyword evidence="8" id="KW-0496">Mitochondrion</keyword>
<proteinExistence type="inferred from homology"/>
<comment type="similarity">
    <text evidence="3">Belongs to the complex I NDUFA8 subunit family.</text>
</comment>
<dbReference type="OrthoDB" id="276296at2759"/>
<evidence type="ECO:0000256" key="10">
    <source>
        <dbReference type="SAM" id="MobiDB-lite"/>
    </source>
</evidence>
<evidence type="ECO:0000256" key="3">
    <source>
        <dbReference type="ARBA" id="ARBA00010705"/>
    </source>
</evidence>
<accession>A0A2A3EJE9</accession>
<evidence type="ECO:0000313" key="11">
    <source>
        <dbReference type="EMBL" id="PBC31895.1"/>
    </source>
</evidence>
<evidence type="ECO:0000256" key="6">
    <source>
        <dbReference type="ARBA" id="ARBA00022737"/>
    </source>
</evidence>
<dbReference type="GO" id="GO:0006120">
    <property type="term" value="P:mitochondrial electron transport, NADH to ubiquinone"/>
    <property type="evidence" value="ECO:0007669"/>
    <property type="project" value="InterPro"/>
</dbReference>
<dbReference type="GO" id="GO:0005739">
    <property type="term" value="C:mitochondrion"/>
    <property type="evidence" value="ECO:0007669"/>
    <property type="project" value="UniProtKB-SubCell"/>
</dbReference>
<protein>
    <submittedName>
        <fullName evidence="11">NADH dehydrogenase [ubiquinone] 1 alpha subcomplex subunit</fullName>
    </submittedName>
</protein>
<evidence type="ECO:0000256" key="2">
    <source>
        <dbReference type="ARBA" id="ARBA00004173"/>
    </source>
</evidence>
<evidence type="ECO:0000256" key="7">
    <source>
        <dbReference type="ARBA" id="ARBA00022982"/>
    </source>
</evidence>
<keyword evidence="4" id="KW-0813">Transport</keyword>
<dbReference type="AlphaFoldDB" id="A0A2A3EJE9"/>
<comment type="function">
    <text evidence="1">Accessory subunit of the mitochondrial membrane respiratory chain NADH dehydrogenase (Complex I), that is believed not to be involved in catalysis. Complex I functions in the transfer of electrons from NADH to the respiratory chain. The immediate electron acceptor for the enzyme is believed to be ubiquinone.</text>
</comment>
<reference evidence="11 12" key="1">
    <citation type="submission" date="2014-07" db="EMBL/GenBank/DDBJ databases">
        <title>Genomic and transcriptomic analysis on Apis cerana provide comprehensive insights into honey bee biology.</title>
        <authorList>
            <person name="Diao Q."/>
            <person name="Sun L."/>
            <person name="Zheng H."/>
            <person name="Zheng H."/>
            <person name="Xu S."/>
            <person name="Wang S."/>
            <person name="Zeng Z."/>
            <person name="Hu F."/>
            <person name="Su S."/>
            <person name="Wu J."/>
        </authorList>
    </citation>
    <scope>NUCLEOTIDE SEQUENCE [LARGE SCALE GENOMIC DNA]</scope>
    <source>
        <tissue evidence="11">Pupae without intestine</tissue>
    </source>
</reference>
<evidence type="ECO:0000256" key="9">
    <source>
        <dbReference type="ARBA" id="ARBA00023157"/>
    </source>
</evidence>
<dbReference type="PANTHER" id="PTHR13344:SF0">
    <property type="entry name" value="NADH DEHYDROGENASE [UBIQUINONE] 1 ALPHA SUBCOMPLEX SUBUNIT 8"/>
    <property type="match status" value="1"/>
</dbReference>
<feature type="compositionally biased region" description="Basic and acidic residues" evidence="10">
    <location>
        <begin position="137"/>
        <end position="157"/>
    </location>
</feature>
<keyword evidence="9" id="KW-1015">Disulfide bond</keyword>
<keyword evidence="5" id="KW-0679">Respiratory chain</keyword>
<feature type="region of interest" description="Disordered" evidence="10">
    <location>
        <begin position="137"/>
        <end position="177"/>
    </location>
</feature>